<evidence type="ECO:0000313" key="2">
    <source>
        <dbReference type="Proteomes" id="UP000245056"/>
    </source>
</evidence>
<dbReference type="Proteomes" id="UP000245056">
    <property type="component" value="Unassembled WGS sequence"/>
</dbReference>
<accession>A0A2U2DBG2</accession>
<organism evidence="1 2">
    <name type="scientific">Pseudomonas prosekii</name>
    <dbReference type="NCBI Taxonomy" id="1148509"/>
    <lineage>
        <taxon>Bacteria</taxon>
        <taxon>Pseudomonadati</taxon>
        <taxon>Pseudomonadota</taxon>
        <taxon>Gammaproteobacteria</taxon>
        <taxon>Pseudomonadales</taxon>
        <taxon>Pseudomonadaceae</taxon>
        <taxon>Pseudomonas</taxon>
    </lineage>
</organism>
<name>A0A2U2DBG2_9PSED</name>
<protein>
    <submittedName>
        <fullName evidence="1">Uncharacterized protein</fullName>
    </submittedName>
</protein>
<comment type="caution">
    <text evidence="1">The sequence shown here is derived from an EMBL/GenBank/DDBJ whole genome shotgun (WGS) entry which is preliminary data.</text>
</comment>
<evidence type="ECO:0000313" key="1">
    <source>
        <dbReference type="EMBL" id="PWE46695.1"/>
    </source>
</evidence>
<sequence>MDQDEKENMRPETPACEMSELTADESNLLTLYRAMSEADRGYIRHISQAFTHAQTLAAREHLAFYN</sequence>
<proteinExistence type="predicted"/>
<dbReference type="AlphaFoldDB" id="A0A2U2DBG2"/>
<reference evidence="1 2" key="1">
    <citation type="submission" date="2018-05" db="EMBL/GenBank/DDBJ databases">
        <title>Genome sequences of two Antarctic strains of Pseudomonas prosekii: insights into adaptation to extreme conditions.</title>
        <authorList>
            <person name="Snopkova K."/>
            <person name="Dufkova K."/>
            <person name="Cejkova D."/>
            <person name="Sedlacek I."/>
            <person name="Smajs D."/>
        </authorList>
    </citation>
    <scope>NUCLEOTIDE SEQUENCE [LARGE SCALE GENOMIC DNA]</scope>
    <source>
        <strain evidence="1 2">P2673</strain>
    </source>
</reference>
<dbReference type="EMBL" id="QFAW01000007">
    <property type="protein sequence ID" value="PWE46695.1"/>
    <property type="molecule type" value="Genomic_DNA"/>
</dbReference>
<gene>
    <name evidence="1" type="ORF">C9I49_07090</name>
</gene>